<gene>
    <name evidence="1" type="primary">97</name>
    <name evidence="1" type="ORF">SEA_SONALI_97</name>
</gene>
<dbReference type="KEGG" id="vg:55011188"/>
<dbReference type="GeneID" id="55011188"/>
<organism evidence="1 2">
    <name type="scientific">Arthrobacter phage Sonali</name>
    <dbReference type="NCBI Taxonomy" id="2510495"/>
    <lineage>
        <taxon>Viruses</taxon>
        <taxon>Duplodnaviria</taxon>
        <taxon>Heunggongvirae</taxon>
        <taxon>Uroviricota</taxon>
        <taxon>Caudoviricetes</taxon>
        <taxon>Sonalivirus</taxon>
        <taxon>Sonalivirus sonali</taxon>
    </lineage>
</organism>
<accession>A0A411CQK7</accession>
<keyword evidence="2" id="KW-1185">Reference proteome</keyword>
<protein>
    <submittedName>
        <fullName evidence="1">Uncharacterized protein</fullName>
    </submittedName>
</protein>
<dbReference type="RefSeq" id="YP_009819770.1">
    <property type="nucleotide sequence ID" value="NC_048152.1"/>
</dbReference>
<dbReference type="Proteomes" id="UP000289206">
    <property type="component" value="Segment"/>
</dbReference>
<name>A0A411CQK7_9CAUD</name>
<proteinExistence type="predicted"/>
<reference evidence="1 2" key="1">
    <citation type="submission" date="2019-01" db="EMBL/GenBank/DDBJ databases">
        <authorList>
            <person name="Adair T.L."/>
            <person name="Lucas L.G."/>
            <person name="Young A.M."/>
            <person name="Antrich S.C."/>
            <person name="Baird A.G."/>
            <person name="Dunn E.L."/>
            <person name="Fernandes B.I."/>
            <person name="Fraley E.G."/>
            <person name="Ghanem A.X."/>
            <person name="Gilbert M.G."/>
            <person name="Morris T.B."/>
            <person name="Nortch B.D."/>
            <person name="Overcash M.E."/>
            <person name="Pavleszek K.E."/>
            <person name="Pellegrini L.I.O."/>
            <person name="Pham L.T."/>
            <person name="Rule L.S."/>
            <person name="Schultz E.M."/>
            <person name="Smith J."/>
            <person name="Thong B.J."/>
            <person name="Turner H.A."/>
            <person name="Walker G."/>
            <person name="Whitaker Z.J."/>
            <person name="Wilsey R.N."/>
            <person name="Yanney R.L."/>
            <person name="Klyczek K."/>
            <person name="Garlena R.A."/>
            <person name="Russell D.A."/>
            <person name="Pope W.H."/>
            <person name="Jacobs-Sera D."/>
            <person name="Hatfull G.F."/>
        </authorList>
    </citation>
    <scope>NUCLEOTIDE SEQUENCE [LARGE SCALE GENOMIC DNA]</scope>
</reference>
<dbReference type="EMBL" id="MK411746">
    <property type="protein sequence ID" value="QAY16209.1"/>
    <property type="molecule type" value="Genomic_DNA"/>
</dbReference>
<evidence type="ECO:0000313" key="2">
    <source>
        <dbReference type="Proteomes" id="UP000289206"/>
    </source>
</evidence>
<sequence length="83" mass="9238">MATKSQKLKARRVTRRLEAALPDVAVAFVYFDEDGWLIARYIDDASGVEGRELYGPHVATMTVAQLADMVIRWVGGKVEEARA</sequence>
<evidence type="ECO:0000313" key="1">
    <source>
        <dbReference type="EMBL" id="QAY16209.1"/>
    </source>
</evidence>